<evidence type="ECO:0000313" key="2">
    <source>
        <dbReference type="EMBL" id="OGD58789.1"/>
    </source>
</evidence>
<reference evidence="2 3" key="1">
    <citation type="journal article" date="2016" name="Nat. Commun.">
        <title>Thousands of microbial genomes shed light on interconnected biogeochemical processes in an aquifer system.</title>
        <authorList>
            <person name="Anantharaman K."/>
            <person name="Brown C.T."/>
            <person name="Hug L.A."/>
            <person name="Sharon I."/>
            <person name="Castelle C.J."/>
            <person name="Probst A.J."/>
            <person name="Thomas B.C."/>
            <person name="Singh A."/>
            <person name="Wilkins M.J."/>
            <person name="Karaoz U."/>
            <person name="Brodie E.L."/>
            <person name="Williams K.H."/>
            <person name="Hubbard S.S."/>
            <person name="Banfield J.F."/>
        </authorList>
    </citation>
    <scope>NUCLEOTIDE SEQUENCE [LARGE SCALE GENOMIC DNA]</scope>
</reference>
<feature type="domain" description="PIN" evidence="1">
    <location>
        <begin position="12"/>
        <end position="141"/>
    </location>
</feature>
<dbReference type="Pfam" id="PF01850">
    <property type="entry name" value="PIN"/>
    <property type="match status" value="1"/>
</dbReference>
<dbReference type="SUPFAM" id="SSF88723">
    <property type="entry name" value="PIN domain-like"/>
    <property type="match status" value="1"/>
</dbReference>
<name>A0A1F5DUD7_9BACT</name>
<evidence type="ECO:0000259" key="1">
    <source>
        <dbReference type="Pfam" id="PF01850"/>
    </source>
</evidence>
<protein>
    <recommendedName>
        <fullName evidence="1">PIN domain-containing protein</fullName>
    </recommendedName>
</protein>
<evidence type="ECO:0000313" key="3">
    <source>
        <dbReference type="Proteomes" id="UP000176364"/>
    </source>
</evidence>
<gene>
    <name evidence="2" type="ORF">A3I57_01875</name>
</gene>
<dbReference type="AlphaFoldDB" id="A0A1F5DUD7"/>
<dbReference type="InterPro" id="IPR029060">
    <property type="entry name" value="PIN-like_dom_sf"/>
</dbReference>
<dbReference type="Gene3D" id="3.40.50.1010">
    <property type="entry name" value="5'-nuclease"/>
    <property type="match status" value="1"/>
</dbReference>
<accession>A0A1F5DUD7</accession>
<sequence length="151" mass="17243">MPTVSGKKPIGLVDTNLLVYAHDLSSPFHNRAKTWLEKMINQHQVVLSWQNLLEFYAIIRDRKRCLRPLTAERAVNLMIEYTKEAIIIYPPARKKFDLGLKIFRRLKPKGAKIFDLSLAAEILASNLSVIYTVNVSDFKNIPGLKVANPLQ</sequence>
<proteinExistence type="predicted"/>
<dbReference type="EMBL" id="MEZQ01000047">
    <property type="protein sequence ID" value="OGD58789.1"/>
    <property type="molecule type" value="Genomic_DNA"/>
</dbReference>
<dbReference type="Proteomes" id="UP000176364">
    <property type="component" value="Unassembled WGS sequence"/>
</dbReference>
<comment type="caution">
    <text evidence="2">The sequence shown here is derived from an EMBL/GenBank/DDBJ whole genome shotgun (WGS) entry which is preliminary data.</text>
</comment>
<dbReference type="InterPro" id="IPR002716">
    <property type="entry name" value="PIN_dom"/>
</dbReference>
<organism evidence="2 3">
    <name type="scientific">Candidatus Beckwithbacteria bacterium RIFCSPLOWO2_02_FULL_47_23</name>
    <dbReference type="NCBI Taxonomy" id="1797463"/>
    <lineage>
        <taxon>Bacteria</taxon>
        <taxon>Candidatus Beckwithiibacteriota</taxon>
    </lineage>
</organism>